<feature type="domain" description="DUF7702" evidence="2">
    <location>
        <begin position="3"/>
        <end position="244"/>
    </location>
</feature>
<feature type="transmembrane region" description="Helical" evidence="1">
    <location>
        <begin position="104"/>
        <end position="125"/>
    </location>
</feature>
<feature type="transmembrane region" description="Helical" evidence="1">
    <location>
        <begin position="232"/>
        <end position="249"/>
    </location>
</feature>
<name>A0A6A6GZK7_VIRVR</name>
<dbReference type="OrthoDB" id="2560628at2759"/>
<evidence type="ECO:0000256" key="1">
    <source>
        <dbReference type="SAM" id="Phobius"/>
    </source>
</evidence>
<dbReference type="Pfam" id="PF24800">
    <property type="entry name" value="DUF7702"/>
    <property type="match status" value="1"/>
</dbReference>
<dbReference type="PANTHER" id="PTHR42109:SF2">
    <property type="entry name" value="INTEGRAL MEMBRANE PROTEIN"/>
    <property type="match status" value="1"/>
</dbReference>
<reference evidence="3" key="1">
    <citation type="journal article" date="2020" name="Stud. Mycol.">
        <title>101 Dothideomycetes genomes: a test case for predicting lifestyles and emergence of pathogens.</title>
        <authorList>
            <person name="Haridas S."/>
            <person name="Albert R."/>
            <person name="Binder M."/>
            <person name="Bloem J."/>
            <person name="Labutti K."/>
            <person name="Salamov A."/>
            <person name="Andreopoulos B."/>
            <person name="Baker S."/>
            <person name="Barry K."/>
            <person name="Bills G."/>
            <person name="Bluhm B."/>
            <person name="Cannon C."/>
            <person name="Castanera R."/>
            <person name="Culley D."/>
            <person name="Daum C."/>
            <person name="Ezra D."/>
            <person name="Gonzalez J."/>
            <person name="Henrissat B."/>
            <person name="Kuo A."/>
            <person name="Liang C."/>
            <person name="Lipzen A."/>
            <person name="Lutzoni F."/>
            <person name="Magnuson J."/>
            <person name="Mondo S."/>
            <person name="Nolan M."/>
            <person name="Ohm R."/>
            <person name="Pangilinan J."/>
            <person name="Park H.-J."/>
            <person name="Ramirez L."/>
            <person name="Alfaro M."/>
            <person name="Sun H."/>
            <person name="Tritt A."/>
            <person name="Yoshinaga Y."/>
            <person name="Zwiers L.-H."/>
            <person name="Turgeon B."/>
            <person name="Goodwin S."/>
            <person name="Spatafora J."/>
            <person name="Crous P."/>
            <person name="Grigoriev I."/>
        </authorList>
    </citation>
    <scope>NUCLEOTIDE SEQUENCE</scope>
    <source>
        <strain evidence="3">Tuck. ex Michener</strain>
    </source>
</reference>
<evidence type="ECO:0000313" key="4">
    <source>
        <dbReference type="Proteomes" id="UP000800092"/>
    </source>
</evidence>
<feature type="transmembrane region" description="Helical" evidence="1">
    <location>
        <begin position="70"/>
        <end position="92"/>
    </location>
</feature>
<dbReference type="InterPro" id="IPR056119">
    <property type="entry name" value="DUF7702"/>
</dbReference>
<keyword evidence="4" id="KW-1185">Reference proteome</keyword>
<feature type="transmembrane region" description="Helical" evidence="1">
    <location>
        <begin position="149"/>
        <end position="171"/>
    </location>
</feature>
<keyword evidence="1" id="KW-1133">Transmembrane helix</keyword>
<gene>
    <name evidence="3" type="ORF">EV356DRAFT_491221</name>
</gene>
<proteinExistence type="predicted"/>
<accession>A0A6A6GZK7</accession>
<evidence type="ECO:0000259" key="2">
    <source>
        <dbReference type="Pfam" id="PF24800"/>
    </source>
</evidence>
<sequence length="294" mass="32302">MTLTDQGKLAIAEIVFYIPAGLLALYDCFKHGFGRSLAWVYIIVLSILRIAGSAITIYTENASDPSTTLVTTGIILASVGLSPLLNALVFMLKRVNEGMQNRRLPPILFRILEIVNIVAVVLVAYGGSKANTPSNSQDDKKTGLDMEKAGIIVFLITFFVTAAAALVTFTFIRNAIPGERRLVYFGIASLPFLFVRLVYSTIVIFENNQSTVFSMLDPNIWAESFMETLEEFIVVLLYLAAGLITPTIARDQVQGRTGSNAPWPSGPKYDEEHQLNNYNNVNPAYAPLPPTSRS</sequence>
<dbReference type="PANTHER" id="PTHR42109">
    <property type="entry name" value="UNPLACED GENOMIC SCAFFOLD UM_SCAF_CONTIG_1.265, WHOLE GENOME SHOTGUN SEQUENCE"/>
    <property type="match status" value="1"/>
</dbReference>
<dbReference type="Proteomes" id="UP000800092">
    <property type="component" value="Unassembled WGS sequence"/>
</dbReference>
<dbReference type="EMBL" id="ML991834">
    <property type="protein sequence ID" value="KAF2230930.1"/>
    <property type="molecule type" value="Genomic_DNA"/>
</dbReference>
<feature type="transmembrane region" description="Helical" evidence="1">
    <location>
        <begin position="183"/>
        <end position="205"/>
    </location>
</feature>
<dbReference type="AlphaFoldDB" id="A0A6A6GZK7"/>
<feature type="transmembrane region" description="Helical" evidence="1">
    <location>
        <begin position="6"/>
        <end position="26"/>
    </location>
</feature>
<keyword evidence="1" id="KW-0812">Transmembrane</keyword>
<feature type="transmembrane region" description="Helical" evidence="1">
    <location>
        <begin position="38"/>
        <end position="58"/>
    </location>
</feature>
<protein>
    <recommendedName>
        <fullName evidence="2">DUF7702 domain-containing protein</fullName>
    </recommendedName>
</protein>
<evidence type="ECO:0000313" key="3">
    <source>
        <dbReference type="EMBL" id="KAF2230930.1"/>
    </source>
</evidence>
<organism evidence="3 4">
    <name type="scientific">Viridothelium virens</name>
    <name type="common">Speckled blister lichen</name>
    <name type="synonym">Trypethelium virens</name>
    <dbReference type="NCBI Taxonomy" id="1048519"/>
    <lineage>
        <taxon>Eukaryota</taxon>
        <taxon>Fungi</taxon>
        <taxon>Dikarya</taxon>
        <taxon>Ascomycota</taxon>
        <taxon>Pezizomycotina</taxon>
        <taxon>Dothideomycetes</taxon>
        <taxon>Dothideomycetes incertae sedis</taxon>
        <taxon>Trypetheliales</taxon>
        <taxon>Trypetheliaceae</taxon>
        <taxon>Viridothelium</taxon>
    </lineage>
</organism>
<keyword evidence="1" id="KW-0472">Membrane</keyword>